<feature type="compositionally biased region" description="Basic and acidic residues" evidence="1">
    <location>
        <begin position="63"/>
        <end position="79"/>
    </location>
</feature>
<dbReference type="InterPro" id="IPR033227">
    <property type="entry name" value="CAPS"/>
</dbReference>
<dbReference type="AlphaFoldDB" id="A0A401NZZ1"/>
<accession>A0A401NZZ1</accession>
<dbReference type="OMA" id="VIKHCCW"/>
<dbReference type="GO" id="GO:0098978">
    <property type="term" value="C:glutamatergic synapse"/>
    <property type="evidence" value="ECO:0007669"/>
    <property type="project" value="TreeGrafter"/>
</dbReference>
<evidence type="ECO:0000256" key="1">
    <source>
        <dbReference type="SAM" id="MobiDB-lite"/>
    </source>
</evidence>
<feature type="compositionally biased region" description="Low complexity" evidence="1">
    <location>
        <begin position="28"/>
        <end position="62"/>
    </location>
</feature>
<sequence>MLDPSSSEEESEEIVEEESKEVQPPAPGSRLSPSRTSDSSGGLQPSSRSSSIRPSSPSPSVVSEKEKEELERLQKEEEERKRKLQLYVFVMRCIAYPFNAKQPTDMARRQQKALSDFKSVADAEVEFARGKYEKHPTIAVGCNVVIKHCCWDGHPLLGE</sequence>
<feature type="compositionally biased region" description="Acidic residues" evidence="1">
    <location>
        <begin position="1"/>
        <end position="19"/>
    </location>
</feature>
<organism evidence="2 3">
    <name type="scientific">Scyliorhinus torazame</name>
    <name type="common">Cloudy catshark</name>
    <name type="synonym">Catulus torazame</name>
    <dbReference type="NCBI Taxonomy" id="75743"/>
    <lineage>
        <taxon>Eukaryota</taxon>
        <taxon>Metazoa</taxon>
        <taxon>Chordata</taxon>
        <taxon>Craniata</taxon>
        <taxon>Vertebrata</taxon>
        <taxon>Chondrichthyes</taxon>
        <taxon>Elasmobranchii</taxon>
        <taxon>Galeomorphii</taxon>
        <taxon>Galeoidea</taxon>
        <taxon>Carcharhiniformes</taxon>
        <taxon>Scyliorhinidae</taxon>
        <taxon>Scyliorhinus</taxon>
    </lineage>
</organism>
<dbReference type="GO" id="GO:0098793">
    <property type="term" value="C:presynapse"/>
    <property type="evidence" value="ECO:0007669"/>
    <property type="project" value="GOC"/>
</dbReference>
<evidence type="ECO:0000313" key="2">
    <source>
        <dbReference type="EMBL" id="GCB66424.1"/>
    </source>
</evidence>
<dbReference type="GO" id="GO:0045921">
    <property type="term" value="P:positive regulation of exocytosis"/>
    <property type="evidence" value="ECO:0007669"/>
    <property type="project" value="TreeGrafter"/>
</dbReference>
<reference evidence="2 3" key="1">
    <citation type="journal article" date="2018" name="Nat. Ecol. Evol.">
        <title>Shark genomes provide insights into elasmobranch evolution and the origin of vertebrates.</title>
        <authorList>
            <person name="Hara Y"/>
            <person name="Yamaguchi K"/>
            <person name="Onimaru K"/>
            <person name="Kadota M"/>
            <person name="Koyanagi M"/>
            <person name="Keeley SD"/>
            <person name="Tatsumi K"/>
            <person name="Tanaka K"/>
            <person name="Motone F"/>
            <person name="Kageyama Y"/>
            <person name="Nozu R"/>
            <person name="Adachi N"/>
            <person name="Nishimura O"/>
            <person name="Nakagawa R"/>
            <person name="Tanegashima C"/>
            <person name="Kiyatake I"/>
            <person name="Matsumoto R"/>
            <person name="Murakumo K"/>
            <person name="Nishida K"/>
            <person name="Terakita A"/>
            <person name="Kuratani S"/>
            <person name="Sato K"/>
            <person name="Hyodo S Kuraku.S."/>
        </authorList>
    </citation>
    <scope>NUCLEOTIDE SEQUENCE [LARGE SCALE GENOMIC DNA]</scope>
</reference>
<dbReference type="OrthoDB" id="9428929at2759"/>
<comment type="caution">
    <text evidence="2">The sequence shown here is derived from an EMBL/GenBank/DDBJ whole genome shotgun (WGS) entry which is preliminary data.</text>
</comment>
<dbReference type="STRING" id="75743.A0A401NZZ1"/>
<dbReference type="PANTHER" id="PTHR12166:SF6">
    <property type="entry name" value="CALCIUM-DEPENDENT SECRETION ACTIVATOR 1"/>
    <property type="match status" value="1"/>
</dbReference>
<dbReference type="GO" id="GO:1990504">
    <property type="term" value="P:dense core granule exocytosis"/>
    <property type="evidence" value="ECO:0007669"/>
    <property type="project" value="InterPro"/>
</dbReference>
<evidence type="ECO:0000313" key="3">
    <source>
        <dbReference type="Proteomes" id="UP000288216"/>
    </source>
</evidence>
<proteinExistence type="predicted"/>
<protein>
    <submittedName>
        <fullName evidence="2">Uncharacterized protein</fullName>
    </submittedName>
</protein>
<keyword evidence="3" id="KW-1185">Reference proteome</keyword>
<dbReference type="GO" id="GO:0016079">
    <property type="term" value="P:synaptic vesicle exocytosis"/>
    <property type="evidence" value="ECO:0007669"/>
    <property type="project" value="InterPro"/>
</dbReference>
<name>A0A401NZZ1_SCYTO</name>
<dbReference type="PANTHER" id="PTHR12166">
    <property type="entry name" value="CALCIUM-DEPENDENT SECRETION ACTIVATOR"/>
    <property type="match status" value="1"/>
</dbReference>
<dbReference type="Proteomes" id="UP000288216">
    <property type="component" value="Unassembled WGS sequence"/>
</dbReference>
<gene>
    <name evidence="2" type="ORF">scyTo_0010098</name>
</gene>
<dbReference type="EMBL" id="BFAA01004286">
    <property type="protein sequence ID" value="GCB66424.1"/>
    <property type="molecule type" value="Genomic_DNA"/>
</dbReference>
<feature type="region of interest" description="Disordered" evidence="1">
    <location>
        <begin position="1"/>
        <end position="79"/>
    </location>
</feature>